<feature type="signal peptide" evidence="2">
    <location>
        <begin position="1"/>
        <end position="18"/>
    </location>
</feature>
<feature type="chain" id="PRO_5021302449" evidence="2">
    <location>
        <begin position="19"/>
        <end position="456"/>
    </location>
</feature>
<dbReference type="OrthoDB" id="9770043at2"/>
<dbReference type="InterPro" id="IPR012938">
    <property type="entry name" value="Glc/Sorbosone_DH"/>
</dbReference>
<dbReference type="InterPro" id="IPR011042">
    <property type="entry name" value="6-blade_b-propeller_TolB-like"/>
</dbReference>
<name>A0A501Q981_9FLAO</name>
<evidence type="ECO:0000259" key="4">
    <source>
        <dbReference type="Pfam" id="PF18962"/>
    </source>
</evidence>
<evidence type="ECO:0000259" key="3">
    <source>
        <dbReference type="Pfam" id="PF07995"/>
    </source>
</evidence>
<dbReference type="SUPFAM" id="SSF50952">
    <property type="entry name" value="Soluble quinoprotein glucose dehydrogenase"/>
    <property type="match status" value="1"/>
</dbReference>
<dbReference type="PANTHER" id="PTHR19328:SF75">
    <property type="entry name" value="ALDOSE SUGAR DEHYDROGENASE YLII"/>
    <property type="match status" value="1"/>
</dbReference>
<keyword evidence="1 2" id="KW-0732">Signal</keyword>
<accession>A0A501Q981</accession>
<evidence type="ECO:0000313" key="5">
    <source>
        <dbReference type="EMBL" id="TPD68586.1"/>
    </source>
</evidence>
<protein>
    <submittedName>
        <fullName evidence="5">T9SS type A sorting domain-containing protein</fullName>
    </submittedName>
</protein>
<dbReference type="PANTHER" id="PTHR19328">
    <property type="entry name" value="HEDGEHOG-INTERACTING PROTEIN"/>
    <property type="match status" value="1"/>
</dbReference>
<comment type="caution">
    <text evidence="5">The sequence shown here is derived from an EMBL/GenBank/DDBJ whole genome shotgun (WGS) entry which is preliminary data.</text>
</comment>
<evidence type="ECO:0000256" key="1">
    <source>
        <dbReference type="ARBA" id="ARBA00022729"/>
    </source>
</evidence>
<sequence>MKTTLQLLVLLFSTFAFSQTIGIVSFATGFNNPIEIAHAGDSRLFIVEQSGVIKVLNSNGTTNATPFLNISSLVSCCGERGLLGLAFHPNYATNGFFYVNYTNTSGNTVISRYSVSSNPDVANTTGTILMTVNQPFSNHNGGTIKFGPDGYLYIGMGDGGSGGDPGNRAQNINELLGKMLRIDVNSGSPYGIPPTNPYAGATAGADEIWAIGLRNPWKFSFNRLNGDLWIADVGQDQIEEINKVSSTTAGLNYGWRCYEGNATYNTTGCAAMSTMTFPIAQYTHASTGGCSITGGYVYTGSTYPAMQNKYFFADYCVNRIGMVDTSGNITYSANFPGSNSFTSFGENSSGELFVTGTSQDIVYRVIDTALGNDDFTKNGFSMYPNPADSELFLSNSNGTVLQKISIVDLSGKLLIDQKLENTPVNTINISSLQTGIYVVTIEDTSGNTFTSKLGKK</sequence>
<gene>
    <name evidence="5" type="ORF">FJA49_11020</name>
</gene>
<dbReference type="InterPro" id="IPR011041">
    <property type="entry name" value="Quinoprot_gluc/sorb_DH_b-prop"/>
</dbReference>
<keyword evidence="6" id="KW-1185">Reference proteome</keyword>
<dbReference type="AlphaFoldDB" id="A0A501Q981"/>
<dbReference type="NCBIfam" id="TIGR04183">
    <property type="entry name" value="Por_Secre_tail"/>
    <property type="match status" value="1"/>
</dbReference>
<dbReference type="InterPro" id="IPR026444">
    <property type="entry name" value="Secre_tail"/>
</dbReference>
<reference evidence="5 6" key="1">
    <citation type="submission" date="2019-06" db="EMBL/GenBank/DDBJ databases">
        <title>Flavobacterium sp. MaA-Y11 from geoumgang.</title>
        <authorList>
            <person name="Jeong S."/>
        </authorList>
    </citation>
    <scope>NUCLEOTIDE SEQUENCE [LARGE SCALE GENOMIC DNA]</scope>
    <source>
        <strain evidence="5 6">MaA-Y11</strain>
    </source>
</reference>
<feature type="domain" description="Secretion system C-terminal sorting" evidence="4">
    <location>
        <begin position="382"/>
        <end position="452"/>
    </location>
</feature>
<dbReference type="Gene3D" id="2.120.10.30">
    <property type="entry name" value="TolB, C-terminal domain"/>
    <property type="match status" value="1"/>
</dbReference>
<organism evidence="5 6">
    <name type="scientific">Flavobacterium microcysteis</name>
    <dbReference type="NCBI Taxonomy" id="2596891"/>
    <lineage>
        <taxon>Bacteria</taxon>
        <taxon>Pseudomonadati</taxon>
        <taxon>Bacteroidota</taxon>
        <taxon>Flavobacteriia</taxon>
        <taxon>Flavobacteriales</taxon>
        <taxon>Flavobacteriaceae</taxon>
        <taxon>Flavobacterium</taxon>
    </lineage>
</organism>
<dbReference type="EMBL" id="VFJE01000054">
    <property type="protein sequence ID" value="TPD68586.1"/>
    <property type="molecule type" value="Genomic_DNA"/>
</dbReference>
<dbReference type="RefSeq" id="WP_140000970.1">
    <property type="nucleotide sequence ID" value="NZ_VFJE01000054.1"/>
</dbReference>
<reference evidence="5 6" key="2">
    <citation type="submission" date="2019-06" db="EMBL/GenBank/DDBJ databases">
        <authorList>
            <person name="Seo Y."/>
        </authorList>
    </citation>
    <scope>NUCLEOTIDE SEQUENCE [LARGE SCALE GENOMIC DNA]</scope>
    <source>
        <strain evidence="5 6">MaA-Y11</strain>
    </source>
</reference>
<evidence type="ECO:0000313" key="6">
    <source>
        <dbReference type="Proteomes" id="UP000319175"/>
    </source>
</evidence>
<feature type="domain" description="Glucose/Sorbosone dehydrogenase" evidence="3">
    <location>
        <begin position="30"/>
        <end position="326"/>
    </location>
</feature>
<dbReference type="Pfam" id="PF18962">
    <property type="entry name" value="Por_Secre_tail"/>
    <property type="match status" value="1"/>
</dbReference>
<proteinExistence type="predicted"/>
<evidence type="ECO:0000256" key="2">
    <source>
        <dbReference type="SAM" id="SignalP"/>
    </source>
</evidence>
<dbReference type="Proteomes" id="UP000319175">
    <property type="component" value="Unassembled WGS sequence"/>
</dbReference>
<dbReference type="Pfam" id="PF07995">
    <property type="entry name" value="GSDH"/>
    <property type="match status" value="1"/>
</dbReference>